<reference evidence="1" key="1">
    <citation type="submission" date="2014-11" db="EMBL/GenBank/DDBJ databases">
        <authorList>
            <person name="Amaro Gonzalez C."/>
        </authorList>
    </citation>
    <scope>NUCLEOTIDE SEQUENCE</scope>
</reference>
<reference evidence="1" key="2">
    <citation type="journal article" date="2015" name="Fish Shellfish Immunol.">
        <title>Early steps in the European eel (Anguilla anguilla)-Vibrio vulnificus interaction in the gills: Role of the RtxA13 toxin.</title>
        <authorList>
            <person name="Callol A."/>
            <person name="Pajuelo D."/>
            <person name="Ebbesson L."/>
            <person name="Teles M."/>
            <person name="MacKenzie S."/>
            <person name="Amaro C."/>
        </authorList>
    </citation>
    <scope>NUCLEOTIDE SEQUENCE</scope>
</reference>
<accession>A0A0E9PHI7</accession>
<sequence>MSAKFISLHTRWSCFSPDCSSVQGANKFLVSTGKD</sequence>
<evidence type="ECO:0000313" key="1">
    <source>
        <dbReference type="EMBL" id="JAH03293.1"/>
    </source>
</evidence>
<dbReference type="AlphaFoldDB" id="A0A0E9PHI7"/>
<name>A0A0E9PHI7_ANGAN</name>
<protein>
    <submittedName>
        <fullName evidence="1">Uncharacterized protein</fullName>
    </submittedName>
</protein>
<proteinExistence type="predicted"/>
<organism evidence="1">
    <name type="scientific">Anguilla anguilla</name>
    <name type="common">European freshwater eel</name>
    <name type="synonym">Muraena anguilla</name>
    <dbReference type="NCBI Taxonomy" id="7936"/>
    <lineage>
        <taxon>Eukaryota</taxon>
        <taxon>Metazoa</taxon>
        <taxon>Chordata</taxon>
        <taxon>Craniata</taxon>
        <taxon>Vertebrata</taxon>
        <taxon>Euteleostomi</taxon>
        <taxon>Actinopterygii</taxon>
        <taxon>Neopterygii</taxon>
        <taxon>Teleostei</taxon>
        <taxon>Anguilliformes</taxon>
        <taxon>Anguillidae</taxon>
        <taxon>Anguilla</taxon>
    </lineage>
</organism>
<dbReference type="EMBL" id="GBXM01105284">
    <property type="protein sequence ID" value="JAH03293.1"/>
    <property type="molecule type" value="Transcribed_RNA"/>
</dbReference>